<evidence type="ECO:0000256" key="1">
    <source>
        <dbReference type="SAM" id="Phobius"/>
    </source>
</evidence>
<dbReference type="AlphaFoldDB" id="A0A379FV12"/>
<dbReference type="Proteomes" id="UP000254208">
    <property type="component" value="Unassembled WGS sequence"/>
</dbReference>
<keyword evidence="1" id="KW-1133">Transmembrane helix</keyword>
<name>A0A379FV12_PRORE</name>
<evidence type="ECO:0000313" key="2">
    <source>
        <dbReference type="EMBL" id="SUC32585.1"/>
    </source>
</evidence>
<reference evidence="2 3" key="1">
    <citation type="submission" date="2018-06" db="EMBL/GenBank/DDBJ databases">
        <authorList>
            <consortium name="Pathogen Informatics"/>
            <person name="Doyle S."/>
        </authorList>
    </citation>
    <scope>NUCLEOTIDE SEQUENCE [LARGE SCALE GENOMIC DNA]</scope>
    <source>
        <strain evidence="2 3">NCTC11801</strain>
    </source>
</reference>
<protein>
    <submittedName>
        <fullName evidence="2">Protein of uncharacterized function (DUF2509)</fullName>
    </submittedName>
</protein>
<sequence length="147" mass="17658">MKRIDQQQGNVSLLMVIIFITIGTLLIKSVHFFQERARDEQRNEIKYFDAFNKAESALAWGGTLHWDSKHRELRHWVCQKEETQQWKSCLKHYKGATFVLSGQSHYRSENEIKVYRWMVLDVNKRQFFPREKGWLDYCPVIKKGFCE</sequence>
<dbReference type="RefSeq" id="WP_115167799.1">
    <property type="nucleotide sequence ID" value="NZ_ABEXOC020000010.1"/>
</dbReference>
<accession>A0A379FV12</accession>
<keyword evidence="1" id="KW-0812">Transmembrane</keyword>
<feature type="transmembrane region" description="Helical" evidence="1">
    <location>
        <begin position="12"/>
        <end position="33"/>
    </location>
</feature>
<evidence type="ECO:0000313" key="3">
    <source>
        <dbReference type="Proteomes" id="UP000254208"/>
    </source>
</evidence>
<dbReference type="EMBL" id="UGTZ01000001">
    <property type="protein sequence ID" value="SUC32585.1"/>
    <property type="molecule type" value="Genomic_DNA"/>
</dbReference>
<keyword evidence="1" id="KW-0472">Membrane</keyword>
<dbReference type="GeneID" id="93674248"/>
<dbReference type="Pfam" id="PF10713">
    <property type="entry name" value="DUF2509"/>
    <property type="match status" value="1"/>
</dbReference>
<organism evidence="2 3">
    <name type="scientific">Providencia rettgeri</name>
    <dbReference type="NCBI Taxonomy" id="587"/>
    <lineage>
        <taxon>Bacteria</taxon>
        <taxon>Pseudomonadati</taxon>
        <taxon>Pseudomonadota</taxon>
        <taxon>Gammaproteobacteria</taxon>
        <taxon>Enterobacterales</taxon>
        <taxon>Morganellaceae</taxon>
        <taxon>Providencia</taxon>
    </lineage>
</organism>
<gene>
    <name evidence="2" type="ORF">NCTC11801_03585</name>
</gene>
<dbReference type="InterPro" id="IPR019652">
    <property type="entry name" value="DUF2509"/>
</dbReference>
<proteinExistence type="predicted"/>